<dbReference type="EMBL" id="BGZK01002120">
    <property type="protein sequence ID" value="GBP90863.1"/>
    <property type="molecule type" value="Genomic_DNA"/>
</dbReference>
<sequence>MPGLRSADVVRARFKTAAPKIASMNESHIATWVQRWGATSEMMLSPETGRRQNPSISRRVRLTILHMIDRTPFPWTSLQSHEIALYRECESD</sequence>
<accession>A0A4C1ZVQ5</accession>
<comment type="caution">
    <text evidence="1">The sequence shown here is derived from an EMBL/GenBank/DDBJ whole genome shotgun (WGS) entry which is preliminary data.</text>
</comment>
<dbReference type="Proteomes" id="UP000299102">
    <property type="component" value="Unassembled WGS sequence"/>
</dbReference>
<protein>
    <submittedName>
        <fullName evidence="1">Uncharacterized protein</fullName>
    </submittedName>
</protein>
<gene>
    <name evidence="1" type="ORF">EVAR_64993_1</name>
</gene>
<reference evidence="1 2" key="1">
    <citation type="journal article" date="2019" name="Commun. Biol.">
        <title>The bagworm genome reveals a unique fibroin gene that provides high tensile strength.</title>
        <authorList>
            <person name="Kono N."/>
            <person name="Nakamura H."/>
            <person name="Ohtoshi R."/>
            <person name="Tomita M."/>
            <person name="Numata K."/>
            <person name="Arakawa K."/>
        </authorList>
    </citation>
    <scope>NUCLEOTIDE SEQUENCE [LARGE SCALE GENOMIC DNA]</scope>
</reference>
<organism evidence="1 2">
    <name type="scientific">Eumeta variegata</name>
    <name type="common">Bagworm moth</name>
    <name type="synonym">Eumeta japonica</name>
    <dbReference type="NCBI Taxonomy" id="151549"/>
    <lineage>
        <taxon>Eukaryota</taxon>
        <taxon>Metazoa</taxon>
        <taxon>Ecdysozoa</taxon>
        <taxon>Arthropoda</taxon>
        <taxon>Hexapoda</taxon>
        <taxon>Insecta</taxon>
        <taxon>Pterygota</taxon>
        <taxon>Neoptera</taxon>
        <taxon>Endopterygota</taxon>
        <taxon>Lepidoptera</taxon>
        <taxon>Glossata</taxon>
        <taxon>Ditrysia</taxon>
        <taxon>Tineoidea</taxon>
        <taxon>Psychidae</taxon>
        <taxon>Oiketicinae</taxon>
        <taxon>Eumeta</taxon>
    </lineage>
</organism>
<evidence type="ECO:0000313" key="2">
    <source>
        <dbReference type="Proteomes" id="UP000299102"/>
    </source>
</evidence>
<keyword evidence="2" id="KW-1185">Reference proteome</keyword>
<name>A0A4C1ZVQ5_EUMVA</name>
<proteinExistence type="predicted"/>
<evidence type="ECO:0000313" key="1">
    <source>
        <dbReference type="EMBL" id="GBP90863.1"/>
    </source>
</evidence>
<dbReference type="AlphaFoldDB" id="A0A4C1ZVQ5"/>